<dbReference type="EMBL" id="BGZK01000335">
    <property type="protein sequence ID" value="GBP37531.1"/>
    <property type="molecule type" value="Genomic_DNA"/>
</dbReference>
<evidence type="ECO:0000313" key="2">
    <source>
        <dbReference type="Proteomes" id="UP000299102"/>
    </source>
</evidence>
<evidence type="ECO:0000313" key="1">
    <source>
        <dbReference type="EMBL" id="GBP37531.1"/>
    </source>
</evidence>
<protein>
    <submittedName>
        <fullName evidence="1">Uncharacterized protein</fullName>
    </submittedName>
</protein>
<gene>
    <name evidence="1" type="ORF">EVAR_28783_1</name>
</gene>
<organism evidence="1 2">
    <name type="scientific">Eumeta variegata</name>
    <name type="common">Bagworm moth</name>
    <name type="synonym">Eumeta japonica</name>
    <dbReference type="NCBI Taxonomy" id="151549"/>
    <lineage>
        <taxon>Eukaryota</taxon>
        <taxon>Metazoa</taxon>
        <taxon>Ecdysozoa</taxon>
        <taxon>Arthropoda</taxon>
        <taxon>Hexapoda</taxon>
        <taxon>Insecta</taxon>
        <taxon>Pterygota</taxon>
        <taxon>Neoptera</taxon>
        <taxon>Endopterygota</taxon>
        <taxon>Lepidoptera</taxon>
        <taxon>Glossata</taxon>
        <taxon>Ditrysia</taxon>
        <taxon>Tineoidea</taxon>
        <taxon>Psychidae</taxon>
        <taxon>Oiketicinae</taxon>
        <taxon>Eumeta</taxon>
    </lineage>
</organism>
<accession>A0A4C1VGE6</accession>
<comment type="caution">
    <text evidence="1">The sequence shown here is derived from an EMBL/GenBank/DDBJ whole genome shotgun (WGS) entry which is preliminary data.</text>
</comment>
<reference evidence="1 2" key="1">
    <citation type="journal article" date="2019" name="Commun. Biol.">
        <title>The bagworm genome reveals a unique fibroin gene that provides high tensile strength.</title>
        <authorList>
            <person name="Kono N."/>
            <person name="Nakamura H."/>
            <person name="Ohtoshi R."/>
            <person name="Tomita M."/>
            <person name="Numata K."/>
            <person name="Arakawa K."/>
        </authorList>
    </citation>
    <scope>NUCLEOTIDE SEQUENCE [LARGE SCALE GENOMIC DNA]</scope>
</reference>
<name>A0A4C1VGE6_EUMVA</name>
<dbReference type="Proteomes" id="UP000299102">
    <property type="component" value="Unassembled WGS sequence"/>
</dbReference>
<dbReference type="AlphaFoldDB" id="A0A4C1VGE6"/>
<keyword evidence="2" id="KW-1185">Reference proteome</keyword>
<sequence length="155" mass="17142">MGTGALVINPPDGGASIGNEIPLKKNPFVDRPKGVISEWKISSPYQKNFKLADPVEITRALVGTATTRGGCGARAPVCSGLPRYLLVYLITAVKRLRGIHIVKISSTSTGQCTFIPDKILRDNLQGVMMWIGRWTYIKRAEPKLNSRVRLQWDHD</sequence>
<proteinExistence type="predicted"/>